<dbReference type="EMBL" id="BN001301">
    <property type="protein sequence ID" value="CBF69585.1"/>
    <property type="molecule type" value="Genomic_DNA"/>
</dbReference>
<keyword evidence="3" id="KW-1185">Reference proteome</keyword>
<evidence type="ECO:0000313" key="2">
    <source>
        <dbReference type="EMBL" id="CBF69585.1"/>
    </source>
</evidence>
<dbReference type="OMA" id="HRIRKCH"/>
<dbReference type="AlphaFoldDB" id="Q5AQD1"/>
<dbReference type="eggNOG" id="KOG0143">
    <property type="taxonomic scope" value="Eukaryota"/>
</dbReference>
<reference evidence="3" key="1">
    <citation type="journal article" date="2005" name="Nature">
        <title>Sequencing of Aspergillus nidulans and comparative analysis with A. fumigatus and A. oryzae.</title>
        <authorList>
            <person name="Galagan J.E."/>
            <person name="Calvo S.E."/>
            <person name="Cuomo C."/>
            <person name="Ma L.J."/>
            <person name="Wortman J.R."/>
            <person name="Batzoglou S."/>
            <person name="Lee S.I."/>
            <person name="Basturkmen M."/>
            <person name="Spevak C.C."/>
            <person name="Clutterbuck J."/>
            <person name="Kapitonov V."/>
            <person name="Jurka J."/>
            <person name="Scazzocchio C."/>
            <person name="Farman M."/>
            <person name="Butler J."/>
            <person name="Purcell S."/>
            <person name="Harris S."/>
            <person name="Braus G.H."/>
            <person name="Draht O."/>
            <person name="Busch S."/>
            <person name="D'Enfert C."/>
            <person name="Bouchier C."/>
            <person name="Goldman G.H."/>
            <person name="Bell-Pedersen D."/>
            <person name="Griffiths-Jones S."/>
            <person name="Doonan J.H."/>
            <person name="Yu J."/>
            <person name="Vienken K."/>
            <person name="Pain A."/>
            <person name="Freitag M."/>
            <person name="Selker E.U."/>
            <person name="Archer D.B."/>
            <person name="Penalva M.A."/>
            <person name="Oakley B.R."/>
            <person name="Momany M."/>
            <person name="Tanaka T."/>
            <person name="Kumagai T."/>
            <person name="Asai K."/>
            <person name="Machida M."/>
            <person name="Nierman W.C."/>
            <person name="Denning D.W."/>
            <person name="Caddick M."/>
            <person name="Hynes M."/>
            <person name="Paoletti M."/>
            <person name="Fischer R."/>
            <person name="Miller B."/>
            <person name="Dyer P."/>
            <person name="Sachs M.S."/>
            <person name="Osmani S.A."/>
            <person name="Birren B.W."/>
        </authorList>
    </citation>
    <scope>NUCLEOTIDE SEQUENCE [LARGE SCALE GENOMIC DNA]</scope>
    <source>
        <strain evidence="3">FGSC A4 / ATCC 38163 / CBS 112.46 / NRRL 194 / M139</strain>
    </source>
</reference>
<proteinExistence type="predicted"/>
<feature type="domain" description="Non-haem dioxygenase N-terminal" evidence="1">
    <location>
        <begin position="27"/>
        <end position="133"/>
    </location>
</feature>
<dbReference type="Proteomes" id="UP000000560">
    <property type="component" value="Chromosome I"/>
</dbReference>
<accession>Q5AQD1</accession>
<reference evidence="3" key="2">
    <citation type="journal article" date="2009" name="Fungal Genet. Biol.">
        <title>The 2008 update of the Aspergillus nidulans genome annotation: a community effort.</title>
        <authorList>
            <person name="Wortman J.R."/>
            <person name="Gilsenan J.M."/>
            <person name="Joardar V."/>
            <person name="Deegan J."/>
            <person name="Clutterbuck J."/>
            <person name="Andersen M.R."/>
            <person name="Archer D."/>
            <person name="Bencina M."/>
            <person name="Braus G."/>
            <person name="Coutinho P."/>
            <person name="von Dohren H."/>
            <person name="Doonan J."/>
            <person name="Driessen A.J."/>
            <person name="Durek P."/>
            <person name="Espeso E."/>
            <person name="Fekete E."/>
            <person name="Flipphi M."/>
            <person name="Estrada C.G."/>
            <person name="Geysens S."/>
            <person name="Goldman G."/>
            <person name="de Groot P.W."/>
            <person name="Hansen K."/>
            <person name="Harris S.D."/>
            <person name="Heinekamp T."/>
            <person name="Helmstaedt K."/>
            <person name="Henrissat B."/>
            <person name="Hofmann G."/>
            <person name="Homan T."/>
            <person name="Horio T."/>
            <person name="Horiuchi H."/>
            <person name="James S."/>
            <person name="Jones M."/>
            <person name="Karaffa L."/>
            <person name="Karanyi Z."/>
            <person name="Kato M."/>
            <person name="Keller N."/>
            <person name="Kelly D.E."/>
            <person name="Kiel J.A."/>
            <person name="Kim J.M."/>
            <person name="van der Klei I.J."/>
            <person name="Klis F.M."/>
            <person name="Kovalchuk A."/>
            <person name="Krasevec N."/>
            <person name="Kubicek C.P."/>
            <person name="Liu B."/>
            <person name="Maccabe A."/>
            <person name="Meyer V."/>
            <person name="Mirabito P."/>
            <person name="Miskei M."/>
            <person name="Mos M."/>
            <person name="Mullins J."/>
            <person name="Nelson D.R."/>
            <person name="Nielsen J."/>
            <person name="Oakley B.R."/>
            <person name="Osmani S.A."/>
            <person name="Pakula T."/>
            <person name="Paszewski A."/>
            <person name="Paulsen I."/>
            <person name="Pilsyk S."/>
            <person name="Pocsi I."/>
            <person name="Punt P.J."/>
            <person name="Ram A.F."/>
            <person name="Ren Q."/>
            <person name="Robellet X."/>
            <person name="Robson G."/>
            <person name="Seiboth B."/>
            <person name="van Solingen P."/>
            <person name="Specht T."/>
            <person name="Sun J."/>
            <person name="Taheri-Talesh N."/>
            <person name="Takeshita N."/>
            <person name="Ussery D."/>
            <person name="vanKuyk P.A."/>
            <person name="Visser H."/>
            <person name="van de Vondervoort P.J."/>
            <person name="de Vries R.P."/>
            <person name="Walton J."/>
            <person name="Xiang X."/>
            <person name="Xiong Y."/>
            <person name="Zeng A.P."/>
            <person name="Brandt B.W."/>
            <person name="Cornell M.J."/>
            <person name="van den Hondel C.A."/>
            <person name="Visser J."/>
            <person name="Oliver S.G."/>
            <person name="Turner G."/>
        </authorList>
    </citation>
    <scope>GENOME REANNOTATION</scope>
    <source>
        <strain evidence="3">FGSC A4 / ATCC 38163 / CBS 112.46 / NRRL 194 / M139</strain>
    </source>
</reference>
<name>Q5AQD1_EMENI</name>
<dbReference type="KEGG" id="ani:ANIA_09499"/>
<gene>
    <name evidence="2" type="ORF">ANIA_09499</name>
</gene>
<dbReference type="OrthoDB" id="406156at2759"/>
<dbReference type="InParanoid" id="Q5AQD1"/>
<evidence type="ECO:0000313" key="3">
    <source>
        <dbReference type="Proteomes" id="UP000000560"/>
    </source>
</evidence>
<dbReference type="InterPro" id="IPR027443">
    <property type="entry name" value="IPNS-like_sf"/>
</dbReference>
<dbReference type="RefSeq" id="XP_868881.1">
    <property type="nucleotide sequence ID" value="XM_863788.1"/>
</dbReference>
<dbReference type="HOGENOM" id="CLU_1396300_0_0_1"/>
<organism evidence="2 3">
    <name type="scientific">Emericella nidulans (strain FGSC A4 / ATCC 38163 / CBS 112.46 / NRRL 194 / M139)</name>
    <name type="common">Aspergillus nidulans</name>
    <dbReference type="NCBI Taxonomy" id="227321"/>
    <lineage>
        <taxon>Eukaryota</taxon>
        <taxon>Fungi</taxon>
        <taxon>Dikarya</taxon>
        <taxon>Ascomycota</taxon>
        <taxon>Pezizomycotina</taxon>
        <taxon>Eurotiomycetes</taxon>
        <taxon>Eurotiomycetidae</taxon>
        <taxon>Eurotiales</taxon>
        <taxon>Aspergillaceae</taxon>
        <taxon>Aspergillus</taxon>
        <taxon>Aspergillus subgen. Nidulantes</taxon>
    </lineage>
</organism>
<evidence type="ECO:0000259" key="1">
    <source>
        <dbReference type="Pfam" id="PF14226"/>
    </source>
</evidence>
<sequence length="195" mass="22556">MSTTFEIPRYDHVPETKEDLDLAELVTIDLSRFDHPEGKEELVQKLDHAVKNVGTLLLCQELNITQEEVDRQFALGREFYALPLEEKLKYHSASNLEKGEYNSYRPAGHRIRKCHTEVVEKLLRLFAILLELPDDDQLVRDHQYDVEGEDHLRYMHYAARGAEENKRAAEIYSRPYRFGIRDVALQAACCGAANP</sequence>
<accession>C8V0Q9</accession>
<dbReference type="InterPro" id="IPR026992">
    <property type="entry name" value="DIOX_N"/>
</dbReference>
<dbReference type="SUPFAM" id="SSF51197">
    <property type="entry name" value="Clavaminate synthase-like"/>
    <property type="match status" value="1"/>
</dbReference>
<protein>
    <recommendedName>
        <fullName evidence="1">Non-haem dioxygenase N-terminal domain-containing protein</fullName>
    </recommendedName>
</protein>
<dbReference type="GeneID" id="3684098"/>
<dbReference type="Gene3D" id="2.60.120.330">
    <property type="entry name" value="B-lactam Antibiotic, Isopenicillin N Synthase, Chain"/>
    <property type="match status" value="1"/>
</dbReference>
<dbReference type="Pfam" id="PF14226">
    <property type="entry name" value="DIOX_N"/>
    <property type="match status" value="1"/>
</dbReference>